<dbReference type="EMBL" id="JAJSOJ010000109">
    <property type="protein sequence ID" value="MCE0745555.1"/>
    <property type="molecule type" value="Genomic_DNA"/>
</dbReference>
<name>A0ABS8VX57_9PROT</name>
<comment type="caution">
    <text evidence="1">The sequence shown here is derived from an EMBL/GenBank/DDBJ whole genome shotgun (WGS) entry which is preliminary data.</text>
</comment>
<keyword evidence="2" id="KW-1185">Reference proteome</keyword>
<protein>
    <submittedName>
        <fullName evidence="1">DUF3164 family protein</fullName>
    </submittedName>
</protein>
<accession>A0ABS8VX57</accession>
<dbReference type="InterPro" id="IPR021505">
    <property type="entry name" value="Phage_B3_Orf6"/>
</dbReference>
<gene>
    <name evidence="1" type="ORF">LWC05_16925</name>
</gene>
<dbReference type="Proteomes" id="UP001521074">
    <property type="component" value="Unassembled WGS sequence"/>
</dbReference>
<dbReference type="Pfam" id="PF11363">
    <property type="entry name" value="DUF3164"/>
    <property type="match status" value="1"/>
</dbReference>
<feature type="non-terminal residue" evidence="1">
    <location>
        <position position="146"/>
    </location>
</feature>
<evidence type="ECO:0000313" key="2">
    <source>
        <dbReference type="Proteomes" id="UP001521074"/>
    </source>
</evidence>
<dbReference type="RefSeq" id="WP_232879171.1">
    <property type="nucleotide sequence ID" value="NZ_JAJSOJ010000109.1"/>
</dbReference>
<proteinExistence type="predicted"/>
<organism evidence="1 2">
    <name type="scientific">Acetobacter sicerae</name>
    <dbReference type="NCBI Taxonomy" id="85325"/>
    <lineage>
        <taxon>Bacteria</taxon>
        <taxon>Pseudomonadati</taxon>
        <taxon>Pseudomonadota</taxon>
        <taxon>Alphaproteobacteria</taxon>
        <taxon>Acetobacterales</taxon>
        <taxon>Acetobacteraceae</taxon>
        <taxon>Acetobacter</taxon>
    </lineage>
</organism>
<sequence>MADDRAFAGDIEIVRGEEMIRNCNGCLVQVSRLRADVVLTDEVARNLVRKMRELAEHNARVKREIFEEVYAYQDLMLERYNARIGGRRGGLTIASFTDCQKVEVSTADYSRVTAALPAAQALMNEILDDLTGDVGPDIRTLIMAAF</sequence>
<evidence type="ECO:0000313" key="1">
    <source>
        <dbReference type="EMBL" id="MCE0745555.1"/>
    </source>
</evidence>
<reference evidence="1 2" key="1">
    <citation type="submission" date="2021-12" db="EMBL/GenBank/DDBJ databases">
        <title>Genome sequence of Acetobacter sicerae DmPark20a_162.</title>
        <authorList>
            <person name="Chaston J.M."/>
        </authorList>
    </citation>
    <scope>NUCLEOTIDE SEQUENCE [LARGE SCALE GENOMIC DNA]</scope>
    <source>
        <strain evidence="1 2">DmPark20a_162</strain>
    </source>
</reference>